<dbReference type="Proteomes" id="UP001601521">
    <property type="component" value="Unassembled WGS sequence"/>
</dbReference>
<dbReference type="Pfam" id="PF11716">
    <property type="entry name" value="MDMPI_N"/>
    <property type="match status" value="1"/>
</dbReference>
<evidence type="ECO:0000313" key="3">
    <source>
        <dbReference type="Proteomes" id="UP001601521"/>
    </source>
</evidence>
<name>A0ABW6NTN5_9NOCA</name>
<dbReference type="PANTHER" id="PTHR40758">
    <property type="entry name" value="CONSERVED PROTEIN"/>
    <property type="match status" value="1"/>
</dbReference>
<feature type="domain" description="Mycothiol-dependent maleylpyruvate isomerase metal-binding" evidence="1">
    <location>
        <begin position="11"/>
        <end position="139"/>
    </location>
</feature>
<dbReference type="SUPFAM" id="SSF109854">
    <property type="entry name" value="DinB/YfiT-like putative metalloenzymes"/>
    <property type="match status" value="1"/>
</dbReference>
<evidence type="ECO:0000259" key="1">
    <source>
        <dbReference type="Pfam" id="PF11716"/>
    </source>
</evidence>
<keyword evidence="2" id="KW-0413">Isomerase</keyword>
<dbReference type="NCBIfam" id="TIGR03083">
    <property type="entry name" value="maleylpyruvate isomerase family mycothiol-dependent enzyme"/>
    <property type="match status" value="1"/>
</dbReference>
<dbReference type="InterPro" id="IPR017517">
    <property type="entry name" value="Maleyloyr_isom"/>
</dbReference>
<gene>
    <name evidence="2" type="ORF">ACFYTH_34475</name>
</gene>
<dbReference type="InterPro" id="IPR024344">
    <property type="entry name" value="MDMPI_metal-binding"/>
</dbReference>
<sequence>MALTFERYCDEIVAQTELLRAALAHADTSLPVPTCPGWTVGQLGRHLGGAQRWARAAVADRVREPLREDGFAFRDLSGYLDEDLGQLRDWLAEGAAELSAELRKAGPGLELWTPVPVVPTTDFYARRFTHETLIHRADATLALGADYGAAPDVAADAIGWRRAHERAAVAVRGPLTELLLVIYRRRSSMPESRFWAIGNCSTSGSIGSASDECGSRGSGQRVLSGRVAPAEAAARRARAARADQVGDEGDHRLADRQHIGSDRAEITRKRGEHGSAFPGASEAVRYQGDISVIPDCGNLIDVQSFRGECP</sequence>
<organism evidence="2 3">
    <name type="scientific">Nocardia africana</name>
    <dbReference type="NCBI Taxonomy" id="134964"/>
    <lineage>
        <taxon>Bacteria</taxon>
        <taxon>Bacillati</taxon>
        <taxon>Actinomycetota</taxon>
        <taxon>Actinomycetes</taxon>
        <taxon>Mycobacteriales</taxon>
        <taxon>Nocardiaceae</taxon>
        <taxon>Nocardia</taxon>
    </lineage>
</organism>
<proteinExistence type="predicted"/>
<dbReference type="PANTHER" id="PTHR40758:SF1">
    <property type="entry name" value="CONSERVED PROTEIN"/>
    <property type="match status" value="1"/>
</dbReference>
<comment type="caution">
    <text evidence="2">The sequence shown here is derived from an EMBL/GenBank/DDBJ whole genome shotgun (WGS) entry which is preliminary data.</text>
</comment>
<dbReference type="GO" id="GO:0016853">
    <property type="term" value="F:isomerase activity"/>
    <property type="evidence" value="ECO:0007669"/>
    <property type="project" value="UniProtKB-KW"/>
</dbReference>
<dbReference type="RefSeq" id="WP_387256078.1">
    <property type="nucleotide sequence ID" value="NZ_JBIALX010000028.1"/>
</dbReference>
<accession>A0ABW6NTN5</accession>
<keyword evidence="3" id="KW-1185">Reference proteome</keyword>
<dbReference type="InterPro" id="IPR034660">
    <property type="entry name" value="DinB/YfiT-like"/>
</dbReference>
<dbReference type="EMBL" id="JBIALX010000028">
    <property type="protein sequence ID" value="MFF0458484.1"/>
    <property type="molecule type" value="Genomic_DNA"/>
</dbReference>
<reference evidence="2 3" key="1">
    <citation type="submission" date="2024-10" db="EMBL/GenBank/DDBJ databases">
        <title>The Natural Products Discovery Center: Release of the First 8490 Sequenced Strains for Exploring Actinobacteria Biosynthetic Diversity.</title>
        <authorList>
            <person name="Kalkreuter E."/>
            <person name="Kautsar S.A."/>
            <person name="Yang D."/>
            <person name="Bader C.D."/>
            <person name="Teijaro C.N."/>
            <person name="Fluegel L."/>
            <person name="Davis C.M."/>
            <person name="Simpson J.R."/>
            <person name="Lauterbach L."/>
            <person name="Steele A.D."/>
            <person name="Gui C."/>
            <person name="Meng S."/>
            <person name="Li G."/>
            <person name="Viehrig K."/>
            <person name="Ye F."/>
            <person name="Su P."/>
            <person name="Kiefer A.F."/>
            <person name="Nichols A."/>
            <person name="Cepeda A.J."/>
            <person name="Yan W."/>
            <person name="Fan B."/>
            <person name="Jiang Y."/>
            <person name="Adhikari A."/>
            <person name="Zheng C.-J."/>
            <person name="Schuster L."/>
            <person name="Cowan T.M."/>
            <person name="Smanski M.J."/>
            <person name="Chevrette M.G."/>
            <person name="De Carvalho L.P.S."/>
            <person name="Shen B."/>
        </authorList>
    </citation>
    <scope>NUCLEOTIDE SEQUENCE [LARGE SCALE GENOMIC DNA]</scope>
    <source>
        <strain evidence="2 3">NPDC004550</strain>
    </source>
</reference>
<protein>
    <submittedName>
        <fullName evidence="2">Maleylpyruvate isomerase family mycothiol-dependent enzyme</fullName>
    </submittedName>
</protein>
<evidence type="ECO:0000313" key="2">
    <source>
        <dbReference type="EMBL" id="MFF0458484.1"/>
    </source>
</evidence>